<dbReference type="OrthoDB" id="1716625at2759"/>
<dbReference type="AlphaFoldDB" id="A0A1Y1VUL6"/>
<feature type="domain" description="DH" evidence="1">
    <location>
        <begin position="39"/>
        <end position="148"/>
    </location>
</feature>
<dbReference type="GO" id="GO:0005085">
    <property type="term" value="F:guanyl-nucleotide exchange factor activity"/>
    <property type="evidence" value="ECO:0007669"/>
    <property type="project" value="InterPro"/>
</dbReference>
<organism evidence="2 3">
    <name type="scientific">Anaeromyces robustus</name>
    <dbReference type="NCBI Taxonomy" id="1754192"/>
    <lineage>
        <taxon>Eukaryota</taxon>
        <taxon>Fungi</taxon>
        <taxon>Fungi incertae sedis</taxon>
        <taxon>Chytridiomycota</taxon>
        <taxon>Chytridiomycota incertae sedis</taxon>
        <taxon>Neocallimastigomycetes</taxon>
        <taxon>Neocallimastigales</taxon>
        <taxon>Neocallimastigaceae</taxon>
        <taxon>Anaeromyces</taxon>
    </lineage>
</organism>
<proteinExistence type="predicted"/>
<protein>
    <recommendedName>
        <fullName evidence="1">DH domain-containing protein</fullName>
    </recommendedName>
</protein>
<reference evidence="2 3" key="1">
    <citation type="submission" date="2016-08" db="EMBL/GenBank/DDBJ databases">
        <title>A Parts List for Fungal Cellulosomes Revealed by Comparative Genomics.</title>
        <authorList>
            <consortium name="DOE Joint Genome Institute"/>
            <person name="Haitjema C.H."/>
            <person name="Gilmore S.P."/>
            <person name="Henske J.K."/>
            <person name="Solomon K.V."/>
            <person name="De Groot R."/>
            <person name="Kuo A."/>
            <person name="Mondo S.J."/>
            <person name="Salamov A.A."/>
            <person name="Labutti K."/>
            <person name="Zhao Z."/>
            <person name="Chiniquy J."/>
            <person name="Barry K."/>
            <person name="Brewer H.M."/>
            <person name="Purvine S.O."/>
            <person name="Wright A.T."/>
            <person name="Boxma B."/>
            <person name="Van Alen T."/>
            <person name="Hackstein J.H."/>
            <person name="Baker S.E."/>
            <person name="Grigoriev I.V."/>
            <person name="O'Malley M.A."/>
        </authorList>
    </citation>
    <scope>NUCLEOTIDE SEQUENCE [LARGE SCALE GENOMIC DNA]</scope>
    <source>
        <strain evidence="2 3">S4</strain>
    </source>
</reference>
<dbReference type="EMBL" id="MCFG01000487">
    <property type="protein sequence ID" value="ORX64967.1"/>
    <property type="molecule type" value="Genomic_DNA"/>
</dbReference>
<evidence type="ECO:0000313" key="2">
    <source>
        <dbReference type="EMBL" id="ORX64967.1"/>
    </source>
</evidence>
<dbReference type="InterPro" id="IPR035899">
    <property type="entry name" value="DBL_dom_sf"/>
</dbReference>
<reference evidence="2 3" key="2">
    <citation type="submission" date="2016-08" db="EMBL/GenBank/DDBJ databases">
        <title>Pervasive Adenine N6-methylation of Active Genes in Fungi.</title>
        <authorList>
            <consortium name="DOE Joint Genome Institute"/>
            <person name="Mondo S.J."/>
            <person name="Dannebaum R.O."/>
            <person name="Kuo R.C."/>
            <person name="Labutti K."/>
            <person name="Haridas S."/>
            <person name="Kuo A."/>
            <person name="Salamov A."/>
            <person name="Ahrendt S.R."/>
            <person name="Lipzen A."/>
            <person name="Sullivan W."/>
            <person name="Andreopoulos W.B."/>
            <person name="Clum A."/>
            <person name="Lindquist E."/>
            <person name="Daum C."/>
            <person name="Ramamoorthy G.K."/>
            <person name="Gryganskyi A."/>
            <person name="Culley D."/>
            <person name="Magnuson J.K."/>
            <person name="James T.Y."/>
            <person name="O'Malley M.A."/>
            <person name="Stajich J.E."/>
            <person name="Spatafora J.W."/>
            <person name="Visel A."/>
            <person name="Grigoriev I.V."/>
        </authorList>
    </citation>
    <scope>NUCLEOTIDE SEQUENCE [LARGE SCALE GENOMIC DNA]</scope>
    <source>
        <strain evidence="2 3">S4</strain>
    </source>
</reference>
<evidence type="ECO:0000259" key="1">
    <source>
        <dbReference type="PROSITE" id="PS50010"/>
    </source>
</evidence>
<accession>A0A1Y1VUL6</accession>
<dbReference type="PROSITE" id="PS50010">
    <property type="entry name" value="DH_2"/>
    <property type="match status" value="1"/>
</dbReference>
<dbReference type="Proteomes" id="UP000193944">
    <property type="component" value="Unassembled WGS sequence"/>
</dbReference>
<comment type="caution">
    <text evidence="2">The sequence shown here is derived from an EMBL/GenBank/DDBJ whole genome shotgun (WGS) entry which is preliminary data.</text>
</comment>
<dbReference type="Gene3D" id="1.20.900.10">
    <property type="entry name" value="Dbl homology (DH) domain"/>
    <property type="match status" value="1"/>
</dbReference>
<keyword evidence="3" id="KW-1185">Reference proteome</keyword>
<sequence>MSNNNNNVNPLPVKSNSHLPIPSTTLNNFKNKNLLNRIRRKEVIKELMETERLYVSDLQISIESCVNRLEAVSWLPLNKITYYKKCSRIICFSTSEGFIRRKKKFKLSEVARENDHIKWLIEHVQRNDKFIDILDTQDQSNTRFQLIS</sequence>
<evidence type="ECO:0000313" key="3">
    <source>
        <dbReference type="Proteomes" id="UP000193944"/>
    </source>
</evidence>
<dbReference type="SUPFAM" id="SSF48065">
    <property type="entry name" value="DBL homology domain (DH-domain)"/>
    <property type="match status" value="1"/>
</dbReference>
<gene>
    <name evidence="2" type="ORF">BCR32DRAFT_286746</name>
</gene>
<dbReference type="Pfam" id="PF00621">
    <property type="entry name" value="RhoGEF"/>
    <property type="match status" value="1"/>
</dbReference>
<name>A0A1Y1VUL6_9FUNG</name>
<dbReference type="STRING" id="1754192.A0A1Y1VUL6"/>
<dbReference type="InterPro" id="IPR000219">
    <property type="entry name" value="DH_dom"/>
</dbReference>